<proteinExistence type="predicted"/>
<dbReference type="Proteomes" id="UP000326367">
    <property type="component" value="Unassembled WGS sequence"/>
</dbReference>
<dbReference type="Pfam" id="PF13557">
    <property type="entry name" value="Phenol_MetA_deg"/>
    <property type="match status" value="1"/>
</dbReference>
<comment type="caution">
    <text evidence="3">The sequence shown here is derived from an EMBL/GenBank/DDBJ whole genome shotgun (WGS) entry which is preliminary data.</text>
</comment>
<evidence type="ECO:0000256" key="1">
    <source>
        <dbReference type="SAM" id="Coils"/>
    </source>
</evidence>
<reference evidence="3 4" key="1">
    <citation type="journal article" date="2020" name="Antonie Van Leeuwenhoek">
        <title>Stenotrophomonas cyclobalanopsidis sp. nov., isolated from the leaf spot disease of Cyclobalanopsis patelliformis.</title>
        <authorList>
            <person name="Bian D.R."/>
            <person name="Xue H."/>
            <person name="Piao C.G."/>
            <person name="Li Y."/>
        </authorList>
    </citation>
    <scope>NUCLEOTIDE SEQUENCE [LARGE SCALE GENOMIC DNA]</scope>
    <source>
        <strain evidence="3 4">TPQG1-4</strain>
    </source>
</reference>
<evidence type="ECO:0000313" key="3">
    <source>
        <dbReference type="EMBL" id="KAA8993439.1"/>
    </source>
</evidence>
<evidence type="ECO:0000313" key="4">
    <source>
        <dbReference type="Proteomes" id="UP000326367"/>
    </source>
</evidence>
<keyword evidence="4" id="KW-1185">Reference proteome</keyword>
<keyword evidence="2" id="KW-0732">Signal</keyword>
<feature type="chain" id="PRO_5046692144" evidence="2">
    <location>
        <begin position="22"/>
        <end position="432"/>
    </location>
</feature>
<organism evidence="3 4">
    <name type="scientific">Stenotrophomonas cyclobalanopsidis</name>
    <dbReference type="NCBI Taxonomy" id="2771362"/>
    <lineage>
        <taxon>Bacteria</taxon>
        <taxon>Pseudomonadati</taxon>
        <taxon>Pseudomonadota</taxon>
        <taxon>Gammaproteobacteria</taxon>
        <taxon>Lysobacterales</taxon>
        <taxon>Lysobacteraceae</taxon>
        <taxon>Stenotrophomonas</taxon>
    </lineage>
</organism>
<dbReference type="RefSeq" id="WP_150456040.1">
    <property type="nucleotide sequence ID" value="NZ_VYKI01000041.1"/>
</dbReference>
<keyword evidence="1" id="KW-0175">Coiled coil</keyword>
<protein>
    <submittedName>
        <fullName evidence="3">Transporter</fullName>
    </submittedName>
</protein>
<feature type="signal peptide" evidence="2">
    <location>
        <begin position="1"/>
        <end position="21"/>
    </location>
</feature>
<sequence length="432" mass="46151">MHTYLRLTPLALAALAANAFAQEPAAEAKDGADVQALISQLEQLKANYAQEVRRLRELDMQVQAMQARLRGRAGGATTPAAAPLAPAAAAAVSPSSEGYASTAAEAQQAKQEARRSVDDVKQQQAALFSRRFTIENSLTYARYDRKQLSLNGFLALDAIFLGNIAIENVESDSLTYNLAARWGVSPNLTLNMDVPYLARRTVYQKGGAGGAAAAIAQEETNGNGLGDISASANYRLFGERGWRPETVLTGGVTAPTGRAPYGLDWKVIERDDDDYIRFAVPREQPTGNGVWQANLGVSMVKTADPAILFANAGYIHSFPRGFDDIDSNPDTVNPGDVKLGGSVYFGAGVAFAFNERTSLSISFSDKISARASTRFQGGQWVKVIGSDANAASLNLGVTYALNQHATMVTLLGIGLTPDAPDFTLSFKVPYML</sequence>
<dbReference type="EMBL" id="VYKI01000041">
    <property type="protein sequence ID" value="KAA8993439.1"/>
    <property type="molecule type" value="Genomic_DNA"/>
</dbReference>
<name>A0ABQ6SW44_9GAMM</name>
<evidence type="ECO:0000256" key="2">
    <source>
        <dbReference type="SAM" id="SignalP"/>
    </source>
</evidence>
<gene>
    <name evidence="3" type="ORF">FJU31_18490</name>
</gene>
<feature type="coiled-coil region" evidence="1">
    <location>
        <begin position="34"/>
        <end position="68"/>
    </location>
</feature>
<accession>A0ABQ6SW44</accession>
<dbReference type="InterPro" id="IPR025737">
    <property type="entry name" value="FApF"/>
</dbReference>